<reference evidence="3 4" key="1">
    <citation type="submission" date="2019-02" db="EMBL/GenBank/DDBJ databases">
        <title>Sequencing the genomes of 1000 actinobacteria strains.</title>
        <authorList>
            <person name="Klenk H.-P."/>
        </authorList>
    </citation>
    <scope>NUCLEOTIDE SEQUENCE [LARGE SCALE GENOMIC DNA]</scope>
    <source>
        <strain evidence="3 4">DSM 16932</strain>
    </source>
</reference>
<organism evidence="3 4">
    <name type="scientific">Xylanimonas ulmi</name>
    <dbReference type="NCBI Taxonomy" id="228973"/>
    <lineage>
        <taxon>Bacteria</taxon>
        <taxon>Bacillati</taxon>
        <taxon>Actinomycetota</taxon>
        <taxon>Actinomycetes</taxon>
        <taxon>Micrococcales</taxon>
        <taxon>Promicromonosporaceae</taxon>
        <taxon>Xylanimonas</taxon>
    </lineage>
</organism>
<dbReference type="AlphaFoldDB" id="A0A4Q7M180"/>
<dbReference type="OrthoDB" id="3742379at2"/>
<evidence type="ECO:0000313" key="3">
    <source>
        <dbReference type="EMBL" id="RZS60683.1"/>
    </source>
</evidence>
<protein>
    <recommendedName>
        <fullName evidence="5">ATP/GTP-binding protein</fullName>
    </recommendedName>
</protein>
<name>A0A4Q7M180_9MICO</name>
<feature type="signal peptide" evidence="2">
    <location>
        <begin position="1"/>
        <end position="29"/>
    </location>
</feature>
<accession>A0A4Q7M180</accession>
<dbReference type="RefSeq" id="WP_130412788.1">
    <property type="nucleotide sequence ID" value="NZ_SGWX01000001.1"/>
</dbReference>
<dbReference type="EMBL" id="SGWX01000001">
    <property type="protein sequence ID" value="RZS60683.1"/>
    <property type="molecule type" value="Genomic_DNA"/>
</dbReference>
<sequence length="318" mass="33138">MRARILRVILTATATAAAIALIATPIANAADAQCEKWDRQTGHCLVYVSPPAPTLQPVSTDDGAKDSGAGTRCVNDLSIWNSSGGVEPIVCSSSDGQWSNAYGCFMKKLDPQPAPDPRFPRDRPGAVYSCVIPPPHGGSTAIWLENPPDVAAEGPSPREVAQMAVDSMDLHAIEIGMVPEPGPGKVGIVGLPVWMWAANPGVSTTGPNTASASAGGITITATARMERITWDMGDGATVVCDGLGTPYEDRFGKQPSPDCGHTYSTSSAGQPEDRFTVSATSDWVISWEGAGQTGTIRLDGLSNSVQVAIGEVQVLVQP</sequence>
<comment type="caution">
    <text evidence="3">The sequence shown here is derived from an EMBL/GenBank/DDBJ whole genome shotgun (WGS) entry which is preliminary data.</text>
</comment>
<evidence type="ECO:0000313" key="4">
    <source>
        <dbReference type="Proteomes" id="UP000293852"/>
    </source>
</evidence>
<gene>
    <name evidence="3" type="ORF">EV386_0955</name>
</gene>
<proteinExistence type="predicted"/>
<evidence type="ECO:0000256" key="2">
    <source>
        <dbReference type="SAM" id="SignalP"/>
    </source>
</evidence>
<feature type="region of interest" description="Disordered" evidence="1">
    <location>
        <begin position="253"/>
        <end position="272"/>
    </location>
</feature>
<keyword evidence="4" id="KW-1185">Reference proteome</keyword>
<evidence type="ECO:0008006" key="5">
    <source>
        <dbReference type="Google" id="ProtNLM"/>
    </source>
</evidence>
<keyword evidence="2" id="KW-0732">Signal</keyword>
<dbReference type="Proteomes" id="UP000293852">
    <property type="component" value="Unassembled WGS sequence"/>
</dbReference>
<evidence type="ECO:0000256" key="1">
    <source>
        <dbReference type="SAM" id="MobiDB-lite"/>
    </source>
</evidence>
<feature type="chain" id="PRO_5020249133" description="ATP/GTP-binding protein" evidence="2">
    <location>
        <begin position="30"/>
        <end position="318"/>
    </location>
</feature>